<protein>
    <submittedName>
        <fullName evidence="1">Uncharacterized protein</fullName>
    </submittedName>
</protein>
<dbReference type="Proteomes" id="UP000198304">
    <property type="component" value="Unassembled WGS sequence"/>
</dbReference>
<sequence>MAKIKEVSVEVAYLKSLPNYENVRLTAGAVVNVEEGDKTQDVYGRAWDMAGREIENQLELFKTEDKGKAKKGLK</sequence>
<reference evidence="1 2" key="1">
    <citation type="submission" date="2017-06" db="EMBL/GenBank/DDBJ databases">
        <authorList>
            <person name="Kim H.J."/>
            <person name="Triplett B.A."/>
        </authorList>
    </citation>
    <scope>NUCLEOTIDE SEQUENCE [LARGE SCALE GENOMIC DNA]</scope>
    <source>
        <strain evidence="1 2">SCA</strain>
    </source>
</reference>
<dbReference type="EMBL" id="FZOJ01000006">
    <property type="protein sequence ID" value="SNS23745.1"/>
    <property type="molecule type" value="Genomic_DNA"/>
</dbReference>
<gene>
    <name evidence="1" type="ORF">SAMN05446037_1006159</name>
</gene>
<evidence type="ECO:0000313" key="2">
    <source>
        <dbReference type="Proteomes" id="UP000198304"/>
    </source>
</evidence>
<dbReference type="RefSeq" id="WP_089282399.1">
    <property type="nucleotide sequence ID" value="NZ_FZOJ01000006.1"/>
</dbReference>
<accession>A0A239CU58</accession>
<proteinExistence type="predicted"/>
<organism evidence="1 2">
    <name type="scientific">Anaerovirgula multivorans</name>
    <dbReference type="NCBI Taxonomy" id="312168"/>
    <lineage>
        <taxon>Bacteria</taxon>
        <taxon>Bacillati</taxon>
        <taxon>Bacillota</taxon>
        <taxon>Clostridia</taxon>
        <taxon>Peptostreptococcales</taxon>
        <taxon>Natronincolaceae</taxon>
        <taxon>Anaerovirgula</taxon>
    </lineage>
</organism>
<dbReference type="OrthoDB" id="2629886at2"/>
<dbReference type="AlphaFoldDB" id="A0A239CU58"/>
<name>A0A239CU58_9FIRM</name>
<keyword evidence="2" id="KW-1185">Reference proteome</keyword>
<evidence type="ECO:0000313" key="1">
    <source>
        <dbReference type="EMBL" id="SNS23745.1"/>
    </source>
</evidence>